<dbReference type="Pfam" id="PF13668">
    <property type="entry name" value="Ferritin_2"/>
    <property type="match status" value="1"/>
</dbReference>
<accession>A0ABW6BSK3</accession>
<gene>
    <name evidence="1" type="ORF">ACFS7Z_07675</name>
</gene>
<keyword evidence="2" id="KW-1185">Reference proteome</keyword>
<sequence>MSKNTNPQQNEGGLLKSLGNPMQRRTFFRYAGATAAATTLLLTTSCENEDDITPPMDGAVDLGSGDVGILNYAYALEQLEAAFYTAVVAESASVLSSDEMMVMQDLKAHEIAHRELFKTALGQNAIPALEVDFSTINFKDKNSVLQTAKTFEDLGVAAYNGAGKLLTDTGAGLDYLLLAGKIVSVEARHAAAIHDMISNNSRAYGEVLIDANGLDRAMSPTEVLGAASAFIKTEIDFSNLPQ</sequence>
<dbReference type="EMBL" id="JBHUOX010000004">
    <property type="protein sequence ID" value="MFD3000236.1"/>
    <property type="molecule type" value="Genomic_DNA"/>
</dbReference>
<organism evidence="1 2">
    <name type="scientific">Pontibacter toksunensis</name>
    <dbReference type="NCBI Taxonomy" id="1332631"/>
    <lineage>
        <taxon>Bacteria</taxon>
        <taxon>Pseudomonadati</taxon>
        <taxon>Bacteroidota</taxon>
        <taxon>Cytophagia</taxon>
        <taxon>Cytophagales</taxon>
        <taxon>Hymenobacteraceae</taxon>
        <taxon>Pontibacter</taxon>
    </lineage>
</organism>
<name>A0ABW6BSK3_9BACT</name>
<dbReference type="Proteomes" id="UP001597641">
    <property type="component" value="Unassembled WGS sequence"/>
</dbReference>
<evidence type="ECO:0000313" key="1">
    <source>
        <dbReference type="EMBL" id="MFD3000236.1"/>
    </source>
</evidence>
<reference evidence="2" key="1">
    <citation type="journal article" date="2019" name="Int. J. Syst. Evol. Microbiol.">
        <title>The Global Catalogue of Microorganisms (GCM) 10K type strain sequencing project: providing services to taxonomists for standard genome sequencing and annotation.</title>
        <authorList>
            <consortium name="The Broad Institute Genomics Platform"/>
            <consortium name="The Broad Institute Genome Sequencing Center for Infectious Disease"/>
            <person name="Wu L."/>
            <person name="Ma J."/>
        </authorList>
    </citation>
    <scope>NUCLEOTIDE SEQUENCE [LARGE SCALE GENOMIC DNA]</scope>
    <source>
        <strain evidence="2">KCTC 23984</strain>
    </source>
</reference>
<protein>
    <submittedName>
        <fullName evidence="1">Ferritin-like domain-containing protein</fullName>
    </submittedName>
</protein>
<proteinExistence type="predicted"/>
<evidence type="ECO:0000313" key="2">
    <source>
        <dbReference type="Proteomes" id="UP001597641"/>
    </source>
</evidence>
<dbReference type="InterPro" id="IPR009078">
    <property type="entry name" value="Ferritin-like_SF"/>
</dbReference>
<dbReference type="SUPFAM" id="SSF47240">
    <property type="entry name" value="Ferritin-like"/>
    <property type="match status" value="1"/>
</dbReference>
<comment type="caution">
    <text evidence="1">The sequence shown here is derived from an EMBL/GenBank/DDBJ whole genome shotgun (WGS) entry which is preliminary data.</text>
</comment>
<dbReference type="RefSeq" id="WP_377483022.1">
    <property type="nucleotide sequence ID" value="NZ_JBHUOX010000004.1"/>
</dbReference>